<reference evidence="9" key="1">
    <citation type="submission" date="2016-12" db="EMBL/GenBank/DDBJ databases">
        <title>An insight into the sialome and mialome of the sand fly, Nyssomyia neivai.</title>
        <authorList>
            <person name="Sebastian V."/>
            <person name="Goulart T.M."/>
            <person name="Oliveira W."/>
            <person name="Calvo E."/>
            <person name="Oliveira L.F."/>
            <person name="Pinto M.C."/>
            <person name="Rosselino A.M."/>
            <person name="Ribeiro J.M."/>
        </authorList>
    </citation>
    <scope>NUCLEOTIDE SEQUENCE</scope>
</reference>
<dbReference type="AlphaFoldDB" id="A0A1L8DY22"/>
<feature type="transmembrane region" description="Helical" evidence="6">
    <location>
        <begin position="33"/>
        <end position="52"/>
    </location>
</feature>
<comment type="catalytic activity">
    <reaction evidence="5">
        <text>a 1-acyl-sn-glycero-3-phosphate + an acyl-CoA = a 1,2-diacyl-sn-glycero-3-phosphate + CoA</text>
        <dbReference type="Rhea" id="RHEA:19709"/>
        <dbReference type="ChEBI" id="CHEBI:57287"/>
        <dbReference type="ChEBI" id="CHEBI:57970"/>
        <dbReference type="ChEBI" id="CHEBI:58342"/>
        <dbReference type="ChEBI" id="CHEBI:58608"/>
        <dbReference type="EC" id="2.3.1.51"/>
    </reaction>
</comment>
<dbReference type="InterPro" id="IPR004552">
    <property type="entry name" value="AGP_acyltrans"/>
</dbReference>
<keyword evidence="7" id="KW-0732">Signal</keyword>
<dbReference type="Pfam" id="PF01553">
    <property type="entry name" value="Acyltransferase"/>
    <property type="match status" value="1"/>
</dbReference>
<feature type="transmembrane region" description="Helical" evidence="6">
    <location>
        <begin position="125"/>
        <end position="143"/>
    </location>
</feature>
<dbReference type="EMBL" id="GFDF01002724">
    <property type="protein sequence ID" value="JAV11360.1"/>
    <property type="molecule type" value="Transcribed_RNA"/>
</dbReference>
<keyword evidence="5" id="KW-0443">Lipid metabolism</keyword>
<keyword evidence="5" id="KW-0594">Phospholipid biosynthesis</keyword>
<feature type="chain" id="PRO_5012928081" description="1-acyl-sn-glycerol-3-phosphate acyltransferase" evidence="7">
    <location>
        <begin position="25"/>
        <end position="285"/>
    </location>
</feature>
<dbReference type="SUPFAM" id="SSF69593">
    <property type="entry name" value="Glycerol-3-phosphate (1)-acyltransferase"/>
    <property type="match status" value="1"/>
</dbReference>
<accession>A0A1L8DY22</accession>
<dbReference type="GO" id="GO:0005783">
    <property type="term" value="C:endoplasmic reticulum"/>
    <property type="evidence" value="ECO:0007669"/>
    <property type="project" value="TreeGrafter"/>
</dbReference>
<evidence type="ECO:0000256" key="3">
    <source>
        <dbReference type="ARBA" id="ARBA00022679"/>
    </source>
</evidence>
<keyword evidence="6" id="KW-0472">Membrane</keyword>
<evidence type="ECO:0000256" key="7">
    <source>
        <dbReference type="SAM" id="SignalP"/>
    </source>
</evidence>
<dbReference type="CDD" id="cd07989">
    <property type="entry name" value="LPLAT_AGPAT-like"/>
    <property type="match status" value="1"/>
</dbReference>
<comment type="similarity">
    <text evidence="2 5">Belongs to the 1-acyl-sn-glycerol-3-phosphate acyltransferase family.</text>
</comment>
<evidence type="ECO:0000256" key="2">
    <source>
        <dbReference type="ARBA" id="ARBA00008655"/>
    </source>
</evidence>
<protein>
    <recommendedName>
        <fullName evidence="5">1-acyl-sn-glycerol-3-phosphate acyltransferase</fullName>
        <ecNumber evidence="5">2.3.1.51</ecNumber>
    </recommendedName>
</protein>
<dbReference type="SMART" id="SM00563">
    <property type="entry name" value="PlsC"/>
    <property type="match status" value="1"/>
</dbReference>
<feature type="domain" description="Phospholipid/glycerol acyltransferase" evidence="8">
    <location>
        <begin position="92"/>
        <end position="209"/>
    </location>
</feature>
<dbReference type="GO" id="GO:0006654">
    <property type="term" value="P:phosphatidic acid biosynthetic process"/>
    <property type="evidence" value="ECO:0007669"/>
    <property type="project" value="TreeGrafter"/>
</dbReference>
<evidence type="ECO:0000313" key="9">
    <source>
        <dbReference type="EMBL" id="JAV11360.1"/>
    </source>
</evidence>
<proteinExistence type="inferred from homology"/>
<dbReference type="EC" id="2.3.1.51" evidence="5"/>
<feature type="signal peptide" evidence="7">
    <location>
        <begin position="1"/>
        <end position="24"/>
    </location>
</feature>
<keyword evidence="6" id="KW-1133">Transmembrane helix</keyword>
<dbReference type="GO" id="GO:0003841">
    <property type="term" value="F:1-acylglycerol-3-phosphate O-acyltransferase activity"/>
    <property type="evidence" value="ECO:0007669"/>
    <property type="project" value="UniProtKB-UniRule"/>
</dbReference>
<organism evidence="9">
    <name type="scientific">Nyssomyia neivai</name>
    <dbReference type="NCBI Taxonomy" id="330878"/>
    <lineage>
        <taxon>Eukaryota</taxon>
        <taxon>Metazoa</taxon>
        <taxon>Ecdysozoa</taxon>
        <taxon>Arthropoda</taxon>
        <taxon>Hexapoda</taxon>
        <taxon>Insecta</taxon>
        <taxon>Pterygota</taxon>
        <taxon>Neoptera</taxon>
        <taxon>Endopterygota</taxon>
        <taxon>Diptera</taxon>
        <taxon>Nematocera</taxon>
        <taxon>Psychodoidea</taxon>
        <taxon>Psychodidae</taxon>
        <taxon>Nyssomyia</taxon>
    </lineage>
</organism>
<name>A0A1L8DY22_9DIPT</name>
<dbReference type="NCBIfam" id="TIGR00530">
    <property type="entry name" value="AGP_acyltrn"/>
    <property type="match status" value="1"/>
</dbReference>
<dbReference type="PANTHER" id="PTHR10434:SF11">
    <property type="entry name" value="1-ACYL-SN-GLYCEROL-3-PHOSPHATE ACYLTRANSFERASE"/>
    <property type="match status" value="1"/>
</dbReference>
<dbReference type="PANTHER" id="PTHR10434">
    <property type="entry name" value="1-ACYL-SN-GLYCEROL-3-PHOSPHATE ACYLTRANSFERASE"/>
    <property type="match status" value="1"/>
</dbReference>
<keyword evidence="5" id="KW-0444">Lipid biosynthesis</keyword>
<dbReference type="InterPro" id="IPR002123">
    <property type="entry name" value="Plipid/glycerol_acylTrfase"/>
</dbReference>
<evidence type="ECO:0000256" key="5">
    <source>
        <dbReference type="RuleBase" id="RU361267"/>
    </source>
</evidence>
<evidence type="ECO:0000256" key="1">
    <source>
        <dbReference type="ARBA" id="ARBA00004728"/>
    </source>
</evidence>
<keyword evidence="5" id="KW-1208">Phospholipid metabolism</keyword>
<keyword evidence="3 5" id="KW-0808">Transferase</keyword>
<evidence type="ECO:0000259" key="8">
    <source>
        <dbReference type="SMART" id="SM00563"/>
    </source>
</evidence>
<keyword evidence="4 5" id="KW-0012">Acyltransferase</keyword>
<comment type="pathway">
    <text evidence="1">Phospholipid metabolism; CDP-diacylglycerol biosynthesis; CDP-diacylglycerol from sn-glycerol 3-phosphate: step 2/3.</text>
</comment>
<evidence type="ECO:0000256" key="6">
    <source>
        <dbReference type="SAM" id="Phobius"/>
    </source>
</evidence>
<keyword evidence="6" id="KW-0812">Transmembrane</keyword>
<sequence>MTSYFQLIILALLLLLPILYESSARFRYYTKFAVYGVGITLNAAILWPIFMLRPRNVRNFKIGGLFCRPISKVIGIKWTLRGEEYISQDQPYIIVANHQTSLDILGMLDIWGIMDKCTAVAKKELFYVFPFGITSWLGGLIFIDRKSGDKSRTMLNSLGDYLKRERIKLWIFPEGTRRNTNDIHAFKKGAFHIAISEQIPIMPVIYSSYTPFLDSKRKIFDNGEVIITTLPPISTVGMTTKDIDELMEKTKALMKDVYVETSAEINAKFMKSKISGIDKKIEKSN</sequence>
<dbReference type="GO" id="GO:0016020">
    <property type="term" value="C:membrane"/>
    <property type="evidence" value="ECO:0007669"/>
    <property type="project" value="InterPro"/>
</dbReference>
<comment type="domain">
    <text evidence="5">The HXXXXD motif is essential for acyltransferase activity and may constitute the binding site for the phosphate moiety of the glycerol-3-phosphate.</text>
</comment>
<evidence type="ECO:0000256" key="4">
    <source>
        <dbReference type="ARBA" id="ARBA00023315"/>
    </source>
</evidence>